<evidence type="ECO:0000313" key="4">
    <source>
        <dbReference type="Proteomes" id="UP000030764"/>
    </source>
</evidence>
<dbReference type="EMBL" id="KL363237">
    <property type="protein sequence ID" value="KFD51648.1"/>
    <property type="molecule type" value="Genomic_DNA"/>
</dbReference>
<dbReference type="EMBL" id="KL367511">
    <property type="protein sequence ID" value="KFD67794.1"/>
    <property type="molecule type" value="Genomic_DNA"/>
</dbReference>
<accession>A0A085NE98</accession>
<evidence type="ECO:0000313" key="3">
    <source>
        <dbReference type="EMBL" id="KFD67794.1"/>
    </source>
</evidence>
<dbReference type="Proteomes" id="UP000030764">
    <property type="component" value="Unassembled WGS sequence"/>
</dbReference>
<sequence>MARQAVQKPLEETSCHSACKVEFLAIQLCPTVLTAMVGLLLCRSKVVEKKMMTHAIGPSILPSWAIVTSNSSARINLLRPSAAKSNLLQPKWDT</sequence>
<proteinExistence type="predicted"/>
<dbReference type="AlphaFoldDB" id="A0A085NE98"/>
<protein>
    <submittedName>
        <fullName evidence="3">Uncharacterized protein</fullName>
    </submittedName>
</protein>
<evidence type="ECO:0000313" key="2">
    <source>
        <dbReference type="EMBL" id="KFD51648.1"/>
    </source>
</evidence>
<keyword evidence="1" id="KW-0812">Transmembrane</keyword>
<keyword evidence="4" id="KW-1185">Reference proteome</keyword>
<gene>
    <name evidence="2" type="ORF">M513_07527</name>
    <name evidence="3" type="ORF">M514_07527</name>
</gene>
<keyword evidence="1" id="KW-1133">Transmembrane helix</keyword>
<reference evidence="3 4" key="1">
    <citation type="journal article" date="2014" name="Nat. Genet.">
        <title>Genome and transcriptome of the porcine whipworm Trichuris suis.</title>
        <authorList>
            <person name="Jex A.R."/>
            <person name="Nejsum P."/>
            <person name="Schwarz E.M."/>
            <person name="Hu L."/>
            <person name="Young N.D."/>
            <person name="Hall R.S."/>
            <person name="Korhonen P.K."/>
            <person name="Liao S."/>
            <person name="Thamsborg S."/>
            <person name="Xia J."/>
            <person name="Xu P."/>
            <person name="Wang S."/>
            <person name="Scheerlinck J.P."/>
            <person name="Hofmann A."/>
            <person name="Sternberg P.W."/>
            <person name="Wang J."/>
            <person name="Gasser R.B."/>
        </authorList>
    </citation>
    <scope>NUCLEOTIDE SEQUENCE [LARGE SCALE GENOMIC DNA]</scope>
    <source>
        <strain evidence="3">DCEP-RM93F</strain>
        <strain evidence="2">DCEP-RM93M</strain>
    </source>
</reference>
<name>A0A085NE98_9BILA</name>
<keyword evidence="1" id="KW-0472">Membrane</keyword>
<organism evidence="3">
    <name type="scientific">Trichuris suis</name>
    <name type="common">pig whipworm</name>
    <dbReference type="NCBI Taxonomy" id="68888"/>
    <lineage>
        <taxon>Eukaryota</taxon>
        <taxon>Metazoa</taxon>
        <taxon>Ecdysozoa</taxon>
        <taxon>Nematoda</taxon>
        <taxon>Enoplea</taxon>
        <taxon>Dorylaimia</taxon>
        <taxon>Trichinellida</taxon>
        <taxon>Trichuridae</taxon>
        <taxon>Trichuris</taxon>
    </lineage>
</organism>
<evidence type="ECO:0000256" key="1">
    <source>
        <dbReference type="SAM" id="Phobius"/>
    </source>
</evidence>
<feature type="non-terminal residue" evidence="3">
    <location>
        <position position="94"/>
    </location>
</feature>
<dbReference type="Proteomes" id="UP000030758">
    <property type="component" value="Unassembled WGS sequence"/>
</dbReference>
<feature type="transmembrane region" description="Helical" evidence="1">
    <location>
        <begin position="23"/>
        <end position="42"/>
    </location>
</feature>